<evidence type="ECO:0000259" key="2">
    <source>
        <dbReference type="PROSITE" id="PS50937"/>
    </source>
</evidence>
<dbReference type="SMART" id="SM00422">
    <property type="entry name" value="HTH_MERR"/>
    <property type="match status" value="1"/>
</dbReference>
<keyword evidence="1" id="KW-0238">DNA-binding</keyword>
<proteinExistence type="predicted"/>
<dbReference type="Pfam" id="PF13411">
    <property type="entry name" value="MerR_1"/>
    <property type="match status" value="1"/>
</dbReference>
<dbReference type="RefSeq" id="WP_019619819.1">
    <property type="nucleotide sequence ID" value="NZ_JBHUNE010000003.1"/>
</dbReference>
<evidence type="ECO:0000256" key="1">
    <source>
        <dbReference type="ARBA" id="ARBA00023125"/>
    </source>
</evidence>
<keyword evidence="4" id="KW-1185">Reference proteome</keyword>
<sequence>MKMAELAQRSGLSVATIKFYIREGLVPSGERTNVNQAAYSESHVTRLRLIRALTQVARLSLEQVREVLSETDEFPTLRDAMGYAQDLVIGEVTTEPEYSPTAVATLEAAVKERKWEIERDGKSYASAVRAIEALELEGVGEILAAIPEYAKAADEVARIDLSAMATIVELDALDDTIRSVVVGLALRDPLMRALTLLAQHHHQALM</sequence>
<comment type="caution">
    <text evidence="3">The sequence shown here is derived from an EMBL/GenBank/DDBJ whole genome shotgun (WGS) entry which is preliminary data.</text>
</comment>
<feature type="domain" description="HTH merR-type" evidence="2">
    <location>
        <begin position="1"/>
        <end position="70"/>
    </location>
</feature>
<dbReference type="Gene3D" id="1.10.1660.10">
    <property type="match status" value="1"/>
</dbReference>
<protein>
    <submittedName>
        <fullName evidence="3">MerR family transcriptional regulator</fullName>
    </submittedName>
</protein>
<dbReference type="PANTHER" id="PTHR30204:SF98">
    <property type="entry name" value="HTH-TYPE TRANSCRIPTIONAL REGULATOR ADHR"/>
    <property type="match status" value="1"/>
</dbReference>
<dbReference type="CDD" id="cd04780">
    <property type="entry name" value="HTH_MerR-like_sg5"/>
    <property type="match status" value="1"/>
</dbReference>
<dbReference type="Proteomes" id="UP001597492">
    <property type="component" value="Unassembled WGS sequence"/>
</dbReference>
<dbReference type="PRINTS" id="PR00040">
    <property type="entry name" value="HTHMERR"/>
</dbReference>
<dbReference type="InterPro" id="IPR047057">
    <property type="entry name" value="MerR_fam"/>
</dbReference>
<dbReference type="PANTHER" id="PTHR30204">
    <property type="entry name" value="REDOX-CYCLING DRUG-SENSING TRANSCRIPTIONAL ACTIVATOR SOXR"/>
    <property type="match status" value="1"/>
</dbReference>
<name>A0ABW5UUX9_9MICO</name>
<organism evidence="3 4">
    <name type="scientific">Gulosibacter faecalis</name>
    <dbReference type="NCBI Taxonomy" id="272240"/>
    <lineage>
        <taxon>Bacteria</taxon>
        <taxon>Bacillati</taxon>
        <taxon>Actinomycetota</taxon>
        <taxon>Actinomycetes</taxon>
        <taxon>Micrococcales</taxon>
        <taxon>Microbacteriaceae</taxon>
        <taxon>Gulosibacter</taxon>
    </lineage>
</organism>
<dbReference type="PROSITE" id="PS50937">
    <property type="entry name" value="HTH_MERR_2"/>
    <property type="match status" value="1"/>
</dbReference>
<reference evidence="4" key="1">
    <citation type="journal article" date="2019" name="Int. J. Syst. Evol. Microbiol.">
        <title>The Global Catalogue of Microorganisms (GCM) 10K type strain sequencing project: providing services to taxonomists for standard genome sequencing and annotation.</title>
        <authorList>
            <consortium name="The Broad Institute Genomics Platform"/>
            <consortium name="The Broad Institute Genome Sequencing Center for Infectious Disease"/>
            <person name="Wu L."/>
            <person name="Ma J."/>
        </authorList>
    </citation>
    <scope>NUCLEOTIDE SEQUENCE [LARGE SCALE GENOMIC DNA]</scope>
    <source>
        <strain evidence="4">TISTR 1514</strain>
    </source>
</reference>
<accession>A0ABW5UUX9</accession>
<evidence type="ECO:0000313" key="3">
    <source>
        <dbReference type="EMBL" id="MFD2757263.1"/>
    </source>
</evidence>
<evidence type="ECO:0000313" key="4">
    <source>
        <dbReference type="Proteomes" id="UP001597492"/>
    </source>
</evidence>
<dbReference type="InterPro" id="IPR009061">
    <property type="entry name" value="DNA-bd_dom_put_sf"/>
</dbReference>
<dbReference type="SUPFAM" id="SSF46955">
    <property type="entry name" value="Putative DNA-binding domain"/>
    <property type="match status" value="1"/>
</dbReference>
<gene>
    <name evidence="3" type="ORF">ACFSW7_02585</name>
</gene>
<dbReference type="EMBL" id="JBHUNE010000003">
    <property type="protein sequence ID" value="MFD2757263.1"/>
    <property type="molecule type" value="Genomic_DNA"/>
</dbReference>
<dbReference type="InterPro" id="IPR000551">
    <property type="entry name" value="MerR-type_HTH_dom"/>
</dbReference>